<proteinExistence type="predicted"/>
<accession>A0A927MI23</accession>
<dbReference type="InterPro" id="IPR052516">
    <property type="entry name" value="N-heterocyclic_Hydroxylase"/>
</dbReference>
<dbReference type="GO" id="GO:0016491">
    <property type="term" value="F:oxidoreductase activity"/>
    <property type="evidence" value="ECO:0007669"/>
    <property type="project" value="InterPro"/>
</dbReference>
<dbReference type="Proteomes" id="UP000649753">
    <property type="component" value="Unassembled WGS sequence"/>
</dbReference>
<comment type="caution">
    <text evidence="3">The sequence shown here is derived from an EMBL/GenBank/DDBJ whole genome shotgun (WGS) entry which is preliminary data.</text>
</comment>
<dbReference type="Gene3D" id="3.90.1170.50">
    <property type="entry name" value="Aldehyde oxidase/xanthine dehydrogenase, a/b hammerhead"/>
    <property type="match status" value="1"/>
</dbReference>
<evidence type="ECO:0000313" key="4">
    <source>
        <dbReference type="Proteomes" id="UP000649753"/>
    </source>
</evidence>
<protein>
    <submittedName>
        <fullName evidence="3">CO/xanthine dehydrogenase Mo-binding subunit</fullName>
    </submittedName>
</protein>
<reference evidence="3" key="1">
    <citation type="submission" date="2020-10" db="EMBL/GenBank/DDBJ databases">
        <title>Sequencing the genomes of 1000 actinobacteria strains.</title>
        <authorList>
            <person name="Klenk H.-P."/>
        </authorList>
    </citation>
    <scope>NUCLEOTIDE SEQUENCE</scope>
    <source>
        <strain evidence="3">DSM 46832</strain>
    </source>
</reference>
<dbReference type="PANTHER" id="PTHR47495:SF1">
    <property type="entry name" value="BLL3820 PROTEIN"/>
    <property type="match status" value="1"/>
</dbReference>
<dbReference type="InterPro" id="IPR000674">
    <property type="entry name" value="Ald_Oxase/Xan_DH_a/b"/>
</dbReference>
<feature type="region of interest" description="Disordered" evidence="1">
    <location>
        <begin position="254"/>
        <end position="273"/>
    </location>
</feature>
<evidence type="ECO:0000313" key="3">
    <source>
        <dbReference type="EMBL" id="MBE1491545.1"/>
    </source>
</evidence>
<dbReference type="Pfam" id="PF20256">
    <property type="entry name" value="MoCoBD_2"/>
    <property type="match status" value="2"/>
</dbReference>
<dbReference type="AlphaFoldDB" id="A0A927MI23"/>
<keyword evidence="4" id="KW-1185">Reference proteome</keyword>
<dbReference type="InterPro" id="IPR046867">
    <property type="entry name" value="AldOxase/xan_DH_MoCoBD2"/>
</dbReference>
<dbReference type="SMART" id="SM01008">
    <property type="entry name" value="Ald_Xan_dh_C"/>
    <property type="match status" value="1"/>
</dbReference>
<name>A0A927MI23_9ACTN</name>
<gene>
    <name evidence="3" type="ORF">H4W31_007183</name>
</gene>
<evidence type="ECO:0000259" key="2">
    <source>
        <dbReference type="SMART" id="SM01008"/>
    </source>
</evidence>
<dbReference type="PIRSF" id="PIRSF036389">
    <property type="entry name" value="IOR_B"/>
    <property type="match status" value="1"/>
</dbReference>
<dbReference type="Pfam" id="PF02738">
    <property type="entry name" value="MoCoBD_1"/>
    <property type="match status" value="1"/>
</dbReference>
<evidence type="ECO:0000256" key="1">
    <source>
        <dbReference type="SAM" id="MobiDB-lite"/>
    </source>
</evidence>
<feature type="region of interest" description="Disordered" evidence="1">
    <location>
        <begin position="453"/>
        <end position="489"/>
    </location>
</feature>
<dbReference type="EMBL" id="JADBEB010000001">
    <property type="protein sequence ID" value="MBE1491545.1"/>
    <property type="molecule type" value="Genomic_DNA"/>
</dbReference>
<feature type="domain" description="Aldehyde oxidase/xanthine dehydrogenase a/b hammerhead" evidence="2">
    <location>
        <begin position="185"/>
        <end position="265"/>
    </location>
</feature>
<dbReference type="InterPro" id="IPR008274">
    <property type="entry name" value="AldOxase/xan_DH_MoCoBD1"/>
</dbReference>
<dbReference type="PANTHER" id="PTHR47495">
    <property type="entry name" value="ALDEHYDE DEHYDROGENASE"/>
    <property type="match status" value="1"/>
</dbReference>
<sequence length="724" mass="76642">MSTGSTHPPSTTGPALPRGLVANPRLSRWVSVGRDGTVTVRVGKVELGQGILTALAQLAADELDVDLAAIAMQAASTAEGPDEGLTAGSLSVADSGAAVRQVCAQVRALFVAEAARTLAVDPADVTVRGGVASGPDSLRTVTYGELTDRVDLDRNVDGSVRPKAVPESRLVGTSVPRLDLPDKITGRPRFIQDLALPGQLSGRVVRPPSPAATLTEVDTAAAHALPGVVSVLRDGDFLGVVAQDEESAERAAAALAGTARWHEEPTLPDEDDLSRFLRDSPTESIVVADSDLPDTQSDLPDAPNGVVRRIRASYSRPFLAHASMAPSCGAARWDGDAVSVWSHSQGIHGLQRAVALALGLHADQVSVRHVESAGSYGHNGADDAAFDAVLLARSVPGRPVHVRWSRRDELTWAPFGSAMVADVEAGVDATGAVLSWSYDVWSQGHTARPGYAGSPGLLGAAHRDRSRPVPPPVDPPVQGGGGTTRNATPIYTFPHRRIRGHRVLRTPVRSSSLRSLGAYTNVFAIESFMDELALAAGQDPVAYRLAQLADPRAREALSTAAELGHWDRRGTQDSVGYGIGFARYKDRGAYCAVVAEVEAVHEVRVRRLAMVVDVGRVVNPDGVRNQIEGGAVQATSWTLRERVRFDRWRITSADWESYPILRFSEVPQVDVHLIDQPDEPSVGAGEAAQGPTAAAIANAVADALSVRVRDLPITAERILAALDD</sequence>
<organism evidence="3 4">
    <name type="scientific">Plantactinospora soyae</name>
    <dbReference type="NCBI Taxonomy" id="1544732"/>
    <lineage>
        <taxon>Bacteria</taxon>
        <taxon>Bacillati</taxon>
        <taxon>Actinomycetota</taxon>
        <taxon>Actinomycetes</taxon>
        <taxon>Micromonosporales</taxon>
        <taxon>Micromonosporaceae</taxon>
        <taxon>Plantactinospora</taxon>
    </lineage>
</organism>
<dbReference type="InterPro" id="IPR037165">
    <property type="entry name" value="AldOxase/xan_DH_Mopterin-bd_sf"/>
</dbReference>
<dbReference type="SUPFAM" id="SSF56003">
    <property type="entry name" value="Molybdenum cofactor-binding domain"/>
    <property type="match status" value="2"/>
</dbReference>
<dbReference type="RefSeq" id="WP_192770596.1">
    <property type="nucleotide sequence ID" value="NZ_JADBEB010000001.1"/>
</dbReference>
<dbReference type="Gene3D" id="3.30.365.10">
    <property type="entry name" value="Aldehyde oxidase/xanthine dehydrogenase, molybdopterin binding domain"/>
    <property type="match status" value="4"/>
</dbReference>
<dbReference type="InterPro" id="IPR012368">
    <property type="entry name" value="OxRdtase_Mopterin-bd_su_IorB"/>
</dbReference>